<dbReference type="PANTHER" id="PTHR24094">
    <property type="entry name" value="SECRETED PROTEIN"/>
    <property type="match status" value="1"/>
</dbReference>
<protein>
    <submittedName>
        <fullName evidence="4">Deoxyribonuclease</fullName>
    </submittedName>
</protein>
<keyword evidence="2" id="KW-1133">Transmembrane helix</keyword>
<feature type="domain" description="GmrSD restriction endonucleases C-terminal" evidence="3">
    <location>
        <begin position="147"/>
        <end position="283"/>
    </location>
</feature>
<keyword evidence="5" id="KW-1185">Reference proteome</keyword>
<gene>
    <name evidence="4" type="ORF">KIMH_03450</name>
</gene>
<dbReference type="PANTHER" id="PTHR24094:SF15">
    <property type="entry name" value="AMP-DEPENDENT SYNTHETASE_LIGASE DOMAIN-CONTAINING PROTEIN-RELATED"/>
    <property type="match status" value="1"/>
</dbReference>
<dbReference type="EMBL" id="AP026800">
    <property type="protein sequence ID" value="BDR54234.1"/>
    <property type="molecule type" value="Genomic_DNA"/>
</dbReference>
<dbReference type="InterPro" id="IPR011089">
    <property type="entry name" value="GmrSD_C"/>
</dbReference>
<sequence length="296" mass="32045">MSMPGEPNWPGADDGSRPGGHNTRPRSPKRGSSSPNRAYRPKGSGNSGLGDWPQPPSSARFRSSSLTERILILLVIAVVVGITIGFVLPRVSPRMAQMTGSYTASGDAAQALEQLSVVDNPKPKKHYDRKSFGFKETDEDGNGCNVREDVLSRDLRNVTYTKPGGCKVKSGVLQDPYTGKTINFVRGAQTSSLVQIDHVVALENAWKSGASEWDTARRYQMGNDPYNLLAVDGQANQDKGSASAAYWLPPQVDYRCSYVSRQIGVKAKYGMTVTSAEKTAMLGVLHSCPAQPLPKQ</sequence>
<proteinExistence type="predicted"/>
<evidence type="ECO:0000259" key="3">
    <source>
        <dbReference type="Pfam" id="PF07510"/>
    </source>
</evidence>
<evidence type="ECO:0000313" key="4">
    <source>
        <dbReference type="EMBL" id="BDR54234.1"/>
    </source>
</evidence>
<reference evidence="4 5" key="1">
    <citation type="journal article" date="2023" name="Microbiol. Spectr.">
        <title>Symbiosis of Carpenter Bees with Uncharacterized Lactic Acid Bacteria Showing NAD Auxotrophy.</title>
        <authorList>
            <person name="Kawasaki S."/>
            <person name="Ozawa K."/>
            <person name="Mori T."/>
            <person name="Yamamoto A."/>
            <person name="Ito M."/>
            <person name="Ohkuma M."/>
            <person name="Sakamoto M."/>
            <person name="Matsutani M."/>
        </authorList>
    </citation>
    <scope>NUCLEOTIDE SEQUENCE [LARGE SCALE GENOMIC DNA]</scope>
    <source>
        <strain evidence="4 5">KimH</strain>
    </source>
</reference>
<dbReference type="Proteomes" id="UP001321748">
    <property type="component" value="Chromosome"/>
</dbReference>
<evidence type="ECO:0000313" key="5">
    <source>
        <dbReference type="Proteomes" id="UP001321748"/>
    </source>
</evidence>
<evidence type="ECO:0000256" key="2">
    <source>
        <dbReference type="SAM" id="Phobius"/>
    </source>
</evidence>
<feature type="transmembrane region" description="Helical" evidence="2">
    <location>
        <begin position="70"/>
        <end position="88"/>
    </location>
</feature>
<evidence type="ECO:0000256" key="1">
    <source>
        <dbReference type="SAM" id="MobiDB-lite"/>
    </source>
</evidence>
<accession>A0ABN6SEV6</accession>
<name>A0ABN6SEV6_9BIFI</name>
<dbReference type="Pfam" id="PF07510">
    <property type="entry name" value="GmrSD_C"/>
    <property type="match status" value="1"/>
</dbReference>
<keyword evidence="2" id="KW-0472">Membrane</keyword>
<dbReference type="RefSeq" id="WP_317643250.1">
    <property type="nucleotide sequence ID" value="NZ_AP026800.1"/>
</dbReference>
<organism evidence="4 5">
    <name type="scientific">Bombiscardovia apis</name>
    <dbReference type="NCBI Taxonomy" id="2932182"/>
    <lineage>
        <taxon>Bacteria</taxon>
        <taxon>Bacillati</taxon>
        <taxon>Actinomycetota</taxon>
        <taxon>Actinomycetes</taxon>
        <taxon>Bifidobacteriales</taxon>
        <taxon>Bifidobacteriaceae</taxon>
        <taxon>Bombiscardovia</taxon>
    </lineage>
</organism>
<keyword evidence="2" id="KW-0812">Transmembrane</keyword>
<feature type="region of interest" description="Disordered" evidence="1">
    <location>
        <begin position="1"/>
        <end position="60"/>
    </location>
</feature>